<keyword evidence="3" id="KW-0804">Transcription</keyword>
<name>D2R5K7_PIRSD</name>
<dbReference type="PROSITE" id="PS01124">
    <property type="entry name" value="HTH_ARAC_FAMILY_2"/>
    <property type="match status" value="1"/>
</dbReference>
<evidence type="ECO:0000313" key="5">
    <source>
        <dbReference type="EMBL" id="ADB17189.1"/>
    </source>
</evidence>
<dbReference type="Pfam" id="PF08448">
    <property type="entry name" value="PAS_4"/>
    <property type="match status" value="1"/>
</dbReference>
<organism evidence="5 6">
    <name type="scientific">Pirellula staleyi (strain ATCC 27377 / DSM 6068 / ICPB 4128)</name>
    <name type="common">Pirella staleyi</name>
    <dbReference type="NCBI Taxonomy" id="530564"/>
    <lineage>
        <taxon>Bacteria</taxon>
        <taxon>Pseudomonadati</taxon>
        <taxon>Planctomycetota</taxon>
        <taxon>Planctomycetia</taxon>
        <taxon>Pirellulales</taxon>
        <taxon>Pirellulaceae</taxon>
        <taxon>Pirellula</taxon>
    </lineage>
</organism>
<dbReference type="EMBL" id="CP001848">
    <property type="protein sequence ID" value="ADB17189.1"/>
    <property type="molecule type" value="Genomic_DNA"/>
</dbReference>
<dbReference type="InterPro" id="IPR013656">
    <property type="entry name" value="PAS_4"/>
</dbReference>
<keyword evidence="2" id="KW-0238">DNA-binding</keyword>
<evidence type="ECO:0000313" key="6">
    <source>
        <dbReference type="Proteomes" id="UP000001887"/>
    </source>
</evidence>
<dbReference type="InterPro" id="IPR050204">
    <property type="entry name" value="AraC_XylS_family_regulators"/>
</dbReference>
<proteinExistence type="predicted"/>
<dbReference type="CDD" id="cd00130">
    <property type="entry name" value="PAS"/>
    <property type="match status" value="1"/>
</dbReference>
<dbReference type="GO" id="GO:0003700">
    <property type="term" value="F:DNA-binding transcription factor activity"/>
    <property type="evidence" value="ECO:0007669"/>
    <property type="project" value="InterPro"/>
</dbReference>
<evidence type="ECO:0000256" key="3">
    <source>
        <dbReference type="ARBA" id="ARBA00023163"/>
    </source>
</evidence>
<feature type="domain" description="HTH araC/xylS-type" evidence="4">
    <location>
        <begin position="135"/>
        <end position="233"/>
    </location>
</feature>
<accession>D2R5K7</accession>
<dbReference type="PANTHER" id="PTHR46796">
    <property type="entry name" value="HTH-TYPE TRANSCRIPTIONAL ACTIVATOR RHAS-RELATED"/>
    <property type="match status" value="1"/>
</dbReference>
<dbReference type="PANTHER" id="PTHR46796:SF13">
    <property type="entry name" value="HTH-TYPE TRANSCRIPTIONAL ACTIVATOR RHAS"/>
    <property type="match status" value="1"/>
</dbReference>
<dbReference type="InterPro" id="IPR020449">
    <property type="entry name" value="Tscrpt_reg_AraC-type_HTH"/>
</dbReference>
<protein>
    <submittedName>
        <fullName evidence="5">Transcriptional regulator with PAS/PAC sensors, AraC family</fullName>
    </submittedName>
</protein>
<dbReference type="eggNOG" id="COG3829">
    <property type="taxonomic scope" value="Bacteria"/>
</dbReference>
<evidence type="ECO:0000256" key="2">
    <source>
        <dbReference type="ARBA" id="ARBA00023125"/>
    </source>
</evidence>
<dbReference type="InterPro" id="IPR018062">
    <property type="entry name" value="HTH_AraC-typ_CS"/>
</dbReference>
<dbReference type="Proteomes" id="UP000001887">
    <property type="component" value="Chromosome"/>
</dbReference>
<dbReference type="KEGG" id="psl:Psta_2520"/>
<evidence type="ECO:0000259" key="4">
    <source>
        <dbReference type="PROSITE" id="PS01124"/>
    </source>
</evidence>
<dbReference type="AlphaFoldDB" id="D2R5K7"/>
<dbReference type="Pfam" id="PF12833">
    <property type="entry name" value="HTH_18"/>
    <property type="match status" value="1"/>
</dbReference>
<dbReference type="InterPro" id="IPR035965">
    <property type="entry name" value="PAS-like_dom_sf"/>
</dbReference>
<dbReference type="GO" id="GO:0043565">
    <property type="term" value="F:sequence-specific DNA binding"/>
    <property type="evidence" value="ECO:0007669"/>
    <property type="project" value="InterPro"/>
</dbReference>
<gene>
    <name evidence="5" type="ordered locus">Psta_2520</name>
</gene>
<dbReference type="InterPro" id="IPR000014">
    <property type="entry name" value="PAS"/>
</dbReference>
<dbReference type="InterPro" id="IPR018060">
    <property type="entry name" value="HTH_AraC"/>
</dbReference>
<dbReference type="SUPFAM" id="SSF46689">
    <property type="entry name" value="Homeodomain-like"/>
    <property type="match status" value="1"/>
</dbReference>
<dbReference type="SMART" id="SM00342">
    <property type="entry name" value="HTH_ARAC"/>
    <property type="match status" value="1"/>
</dbReference>
<reference evidence="5 6" key="1">
    <citation type="journal article" date="2009" name="Stand. Genomic Sci.">
        <title>Complete genome sequence of Pirellula staleyi type strain (ATCC 27377).</title>
        <authorList>
            <person name="Clum A."/>
            <person name="Tindall B.J."/>
            <person name="Sikorski J."/>
            <person name="Ivanova N."/>
            <person name="Mavrommatis K."/>
            <person name="Lucas S."/>
            <person name="Glavina del Rio T."/>
            <person name="Nolan M."/>
            <person name="Chen F."/>
            <person name="Tice H."/>
            <person name="Pitluck S."/>
            <person name="Cheng J.F."/>
            <person name="Chertkov O."/>
            <person name="Brettin T."/>
            <person name="Han C."/>
            <person name="Detter J.C."/>
            <person name="Kuske C."/>
            <person name="Bruce D."/>
            <person name="Goodwin L."/>
            <person name="Ovchinikova G."/>
            <person name="Pati A."/>
            <person name="Mikhailova N."/>
            <person name="Chen A."/>
            <person name="Palaniappan K."/>
            <person name="Land M."/>
            <person name="Hauser L."/>
            <person name="Chang Y.J."/>
            <person name="Jeffries C.D."/>
            <person name="Chain P."/>
            <person name="Rohde M."/>
            <person name="Goker M."/>
            <person name="Bristow J."/>
            <person name="Eisen J.A."/>
            <person name="Markowitz V."/>
            <person name="Hugenholtz P."/>
            <person name="Kyrpides N.C."/>
            <person name="Klenk H.P."/>
            <person name="Lapidus A."/>
        </authorList>
    </citation>
    <scope>NUCLEOTIDE SEQUENCE [LARGE SCALE GENOMIC DNA]</scope>
    <source>
        <strain evidence="6">ATCC 27377 / DSM 6068 / ICPB 4128</strain>
    </source>
</reference>
<dbReference type="SUPFAM" id="SSF55785">
    <property type="entry name" value="PYP-like sensor domain (PAS domain)"/>
    <property type="match status" value="1"/>
</dbReference>
<dbReference type="PROSITE" id="PS00041">
    <property type="entry name" value="HTH_ARAC_FAMILY_1"/>
    <property type="match status" value="1"/>
</dbReference>
<dbReference type="Gene3D" id="1.10.10.60">
    <property type="entry name" value="Homeodomain-like"/>
    <property type="match status" value="1"/>
</dbReference>
<evidence type="ECO:0000256" key="1">
    <source>
        <dbReference type="ARBA" id="ARBA00023015"/>
    </source>
</evidence>
<dbReference type="eggNOG" id="COG2207">
    <property type="taxonomic scope" value="Bacteria"/>
</dbReference>
<dbReference type="Gene3D" id="3.30.450.20">
    <property type="entry name" value="PAS domain"/>
    <property type="match status" value="1"/>
</dbReference>
<dbReference type="STRING" id="530564.Psta_2520"/>
<dbReference type="PRINTS" id="PR00032">
    <property type="entry name" value="HTHARAC"/>
</dbReference>
<keyword evidence="6" id="KW-1185">Reference proteome</keyword>
<dbReference type="HOGENOM" id="CLU_077604_0_0_0"/>
<sequence length="234" mass="25963">MSQVEIGLLERLFDRAPDVAFFVKDAAGRYVAVNESLVARHGLKSKSQVIGKCPRDICLGDLGRIPTEQDEKVLRTGRPLIDHLEMQWHRPHDPVWCLTTKLPMFAPDGGVVGLIGFSRDIRVQVPSHEIPSGFASALEQFEQSLSPEVTPAWLASRSQLSPQRLARLTKRLFGLTPNQFITKSRIAAASRMLRDSGDSVAEIAHACGFYDHSAFTRAFRSATGLTPTEFRARP</sequence>
<keyword evidence="1" id="KW-0805">Transcription regulation</keyword>
<dbReference type="InterPro" id="IPR009057">
    <property type="entry name" value="Homeodomain-like_sf"/>
</dbReference>